<organism evidence="1 2">
    <name type="scientific">Simplicispira suum</name>
    <dbReference type="NCBI Taxonomy" id="2109915"/>
    <lineage>
        <taxon>Bacteria</taxon>
        <taxon>Pseudomonadati</taxon>
        <taxon>Pseudomonadota</taxon>
        <taxon>Betaproteobacteria</taxon>
        <taxon>Burkholderiales</taxon>
        <taxon>Comamonadaceae</taxon>
        <taxon>Simplicispira</taxon>
    </lineage>
</organism>
<accession>A0A2S0N5Z7</accession>
<protein>
    <submittedName>
        <fullName evidence="1">Uncharacterized protein</fullName>
    </submittedName>
</protein>
<evidence type="ECO:0000313" key="2">
    <source>
        <dbReference type="Proteomes" id="UP000239326"/>
    </source>
</evidence>
<keyword evidence="2" id="KW-1185">Reference proteome</keyword>
<dbReference type="AlphaFoldDB" id="A0A2S0N5Z7"/>
<dbReference type="EMBL" id="CP027671">
    <property type="protein sequence ID" value="AVO43572.1"/>
    <property type="molecule type" value="Genomic_DNA"/>
</dbReference>
<name>A0A2S0N5Z7_9BURK</name>
<proteinExistence type="predicted"/>
<dbReference type="Pfam" id="PF19456">
    <property type="entry name" value="MobI"/>
    <property type="match status" value="1"/>
</dbReference>
<dbReference type="OrthoDB" id="8547785at2"/>
<dbReference type="InterPro" id="IPR045809">
    <property type="entry name" value="MobI"/>
</dbReference>
<keyword evidence="1" id="KW-0614">Plasmid</keyword>
<evidence type="ECO:0000313" key="1">
    <source>
        <dbReference type="EMBL" id="AVO43572.1"/>
    </source>
</evidence>
<dbReference type="Proteomes" id="UP000239326">
    <property type="component" value="Plasmid unnamed2"/>
</dbReference>
<dbReference type="RefSeq" id="WP_106448514.1">
    <property type="nucleotide sequence ID" value="NZ_CP027671.1"/>
</dbReference>
<dbReference type="KEGG" id="simp:C6571_19315"/>
<sequence length="152" mass="17461">MDALEACMHDLHVTAAAVVDDHWQQIKDMEKQTQSWSDKSTLVLAAYRKGNHLQLKWIGTKWYGVKDARRQVKISIPRAKSELTYTMAKLRPWTKEWEAPIVEETERKITSIRKEAHFVVRSIMAIRNAALTEQNCAIESNGIDIEPESDPS</sequence>
<reference evidence="1 2" key="1">
    <citation type="submission" date="2018-03" db="EMBL/GenBank/DDBJ databases">
        <title>Genome sequencing of Simplicispira sp.</title>
        <authorList>
            <person name="Kim S.-J."/>
            <person name="Heo J."/>
            <person name="Kwon S.-W."/>
        </authorList>
    </citation>
    <scope>NUCLEOTIDE SEQUENCE [LARGE SCALE GENOMIC DNA]</scope>
    <source>
        <strain evidence="1 2">SC1-8</strain>
        <plasmid evidence="1 2">unnamed2</plasmid>
    </source>
</reference>
<gene>
    <name evidence="1" type="ORF">C6571_19315</name>
</gene>
<geneLocation type="plasmid" evidence="1 2">
    <name>unnamed2</name>
</geneLocation>